<organism evidence="2 3">
    <name type="scientific">Actinoplanes palleronii</name>
    <dbReference type="NCBI Taxonomy" id="113570"/>
    <lineage>
        <taxon>Bacteria</taxon>
        <taxon>Bacillati</taxon>
        <taxon>Actinomycetota</taxon>
        <taxon>Actinomycetes</taxon>
        <taxon>Micromonosporales</taxon>
        <taxon>Micromonosporaceae</taxon>
        <taxon>Actinoplanes</taxon>
    </lineage>
</organism>
<reference evidence="2 3" key="1">
    <citation type="submission" date="2021-01" db="EMBL/GenBank/DDBJ databases">
        <title>Whole genome shotgun sequence of Actinoplanes palleronii NBRC 14916.</title>
        <authorList>
            <person name="Komaki H."/>
            <person name="Tamura T."/>
        </authorList>
    </citation>
    <scope>NUCLEOTIDE SEQUENCE [LARGE SCALE GENOMIC DNA]</scope>
    <source>
        <strain evidence="2 3">NBRC 14916</strain>
    </source>
</reference>
<gene>
    <name evidence="2" type="ORF">Apa02nite_017370</name>
</gene>
<dbReference type="RefSeq" id="WP_203824623.1">
    <property type="nucleotide sequence ID" value="NZ_BAAATY010000002.1"/>
</dbReference>
<keyword evidence="1" id="KW-0472">Membrane</keyword>
<keyword evidence="1" id="KW-0812">Transmembrane</keyword>
<evidence type="ECO:0000256" key="1">
    <source>
        <dbReference type="SAM" id="Phobius"/>
    </source>
</evidence>
<dbReference type="EMBL" id="BOMS01000023">
    <property type="protein sequence ID" value="GIE65629.1"/>
    <property type="molecule type" value="Genomic_DNA"/>
</dbReference>
<comment type="caution">
    <text evidence="2">The sequence shown here is derived from an EMBL/GenBank/DDBJ whole genome shotgun (WGS) entry which is preliminary data.</text>
</comment>
<accession>A0ABQ4B4N8</accession>
<protein>
    <submittedName>
        <fullName evidence="2">Uncharacterized protein</fullName>
    </submittedName>
</protein>
<sequence>MTPQIVGTLLAAGAVPVIAYRVGRAQAAWRDVRDARRSARRNRRIAWAHTLRLAVGALVALISLTVAAYDLAR</sequence>
<evidence type="ECO:0000313" key="3">
    <source>
        <dbReference type="Proteomes" id="UP000624709"/>
    </source>
</evidence>
<dbReference type="Proteomes" id="UP000624709">
    <property type="component" value="Unassembled WGS sequence"/>
</dbReference>
<proteinExistence type="predicted"/>
<evidence type="ECO:0000313" key="2">
    <source>
        <dbReference type="EMBL" id="GIE65629.1"/>
    </source>
</evidence>
<name>A0ABQ4B4N8_9ACTN</name>
<feature type="transmembrane region" description="Helical" evidence="1">
    <location>
        <begin position="51"/>
        <end position="72"/>
    </location>
</feature>
<keyword evidence="3" id="KW-1185">Reference proteome</keyword>
<keyword evidence="1" id="KW-1133">Transmembrane helix</keyword>